<accession>A0ACC0FMA9</accession>
<name>A0ACC0FMA9_9ERIC</name>
<comment type="caution">
    <text evidence="1">The sequence shown here is derived from an EMBL/GenBank/DDBJ whole genome shotgun (WGS) entry which is preliminary data.</text>
</comment>
<evidence type="ECO:0000313" key="1">
    <source>
        <dbReference type="EMBL" id="KAI7989921.1"/>
    </source>
</evidence>
<reference evidence="1 2" key="1">
    <citation type="journal article" date="2022" name="Plant J.">
        <title>Chromosome-level genome of Camellia lanceoleosa provides a valuable resource for understanding genome evolution and self-incompatibility.</title>
        <authorList>
            <person name="Gong W."/>
            <person name="Xiao S."/>
            <person name="Wang L."/>
            <person name="Liao Z."/>
            <person name="Chang Y."/>
            <person name="Mo W."/>
            <person name="Hu G."/>
            <person name="Li W."/>
            <person name="Zhao G."/>
            <person name="Zhu H."/>
            <person name="Hu X."/>
            <person name="Ji K."/>
            <person name="Xiang X."/>
            <person name="Song Q."/>
            <person name="Yuan D."/>
            <person name="Jin S."/>
            <person name="Zhang L."/>
        </authorList>
    </citation>
    <scope>NUCLEOTIDE SEQUENCE [LARGE SCALE GENOMIC DNA]</scope>
    <source>
        <strain evidence="1">SQ_2022a</strain>
    </source>
</reference>
<dbReference type="Proteomes" id="UP001060215">
    <property type="component" value="Chromosome 14"/>
</dbReference>
<keyword evidence="2" id="KW-1185">Reference proteome</keyword>
<protein>
    <submittedName>
        <fullName evidence="1">Uncharacterized protein</fullName>
    </submittedName>
</protein>
<dbReference type="EMBL" id="CM045771">
    <property type="protein sequence ID" value="KAI7989921.1"/>
    <property type="molecule type" value="Genomic_DNA"/>
</dbReference>
<evidence type="ECO:0000313" key="2">
    <source>
        <dbReference type="Proteomes" id="UP001060215"/>
    </source>
</evidence>
<organism evidence="1 2">
    <name type="scientific">Camellia lanceoleosa</name>
    <dbReference type="NCBI Taxonomy" id="1840588"/>
    <lineage>
        <taxon>Eukaryota</taxon>
        <taxon>Viridiplantae</taxon>
        <taxon>Streptophyta</taxon>
        <taxon>Embryophyta</taxon>
        <taxon>Tracheophyta</taxon>
        <taxon>Spermatophyta</taxon>
        <taxon>Magnoliopsida</taxon>
        <taxon>eudicotyledons</taxon>
        <taxon>Gunneridae</taxon>
        <taxon>Pentapetalae</taxon>
        <taxon>asterids</taxon>
        <taxon>Ericales</taxon>
        <taxon>Theaceae</taxon>
        <taxon>Camellia</taxon>
    </lineage>
</organism>
<sequence length="119" mass="13474">MARRQALFPGDSKFQQLLHIFRYDVATFLSHRSLKTGDPVGRYKSPDEHPFFPTNLPEPMLPPLLYPQVLHPCASSININSLIWNMYFRDLLPRLVKPGDDGNSGSTAVCDTICLQVCK</sequence>
<proteinExistence type="predicted"/>
<gene>
    <name evidence="1" type="ORF">LOK49_LG13G00692</name>
</gene>